<reference evidence="2 3" key="1">
    <citation type="submission" date="2023-08" db="EMBL/GenBank/DDBJ databases">
        <title>Transcriptome Analysis of Halomonas alkalicola CICC 11012s to Identify the Genes Involved in Alkaline Tolerances.</title>
        <authorList>
            <person name="Zhai L."/>
        </authorList>
    </citation>
    <scope>NUCLEOTIDE SEQUENCE [LARGE SCALE GENOMIC DNA]</scope>
    <source>
        <strain evidence="2 3">CICC 11012s</strain>
    </source>
</reference>
<name>A0ABY9H689_9GAMM</name>
<proteinExistence type="predicted"/>
<dbReference type="Proteomes" id="UP001235344">
    <property type="component" value="Chromosome"/>
</dbReference>
<sequence>MPAQKHQYLLRGEITATAPLSVTYVGLDGRLPRTPHGEVFLNSGTLRGPLRKAALRVAKEQVNEALSLQTLYMLGEGVDTTREVNNEAGKYYDPAAEQRLRETNLILDMFGRWRLAGQLSVSPLRTAAGNVMQAGQGTRHDQFERDPSLVEWLSEEDQAALRDMIASASASMADIAPLQAEIKQLKAQYRKTDDREQKSQLWKQVERLEAEIKELRENRKGAENSIKHPIEGYEAIAPGSTLSSTLKLRNVSEASLGLLLETLIVFSRHPVIGGHQGAGGTLEARWTVYRRDAGSLQAEEIGEVALDELGIQLIGDALEAAREAFRAAIPTQDLSCYLLEQAMQKAPRGR</sequence>
<dbReference type="EMBL" id="CP131913">
    <property type="protein sequence ID" value="WLI74011.1"/>
    <property type="molecule type" value="Genomic_DNA"/>
</dbReference>
<evidence type="ECO:0000313" key="2">
    <source>
        <dbReference type="EMBL" id="WLI74011.1"/>
    </source>
</evidence>
<evidence type="ECO:0000313" key="3">
    <source>
        <dbReference type="Proteomes" id="UP001235344"/>
    </source>
</evidence>
<dbReference type="RefSeq" id="WP_305501894.1">
    <property type="nucleotide sequence ID" value="NZ_CP131913.1"/>
</dbReference>
<organism evidence="2 3">
    <name type="scientific">Halomonas alkalicola</name>
    <dbReference type="NCBI Taxonomy" id="1930622"/>
    <lineage>
        <taxon>Bacteria</taxon>
        <taxon>Pseudomonadati</taxon>
        <taxon>Pseudomonadota</taxon>
        <taxon>Gammaproteobacteria</taxon>
        <taxon>Oceanospirillales</taxon>
        <taxon>Halomonadaceae</taxon>
        <taxon>Halomonas</taxon>
    </lineage>
</organism>
<feature type="coiled-coil region" evidence="1">
    <location>
        <begin position="175"/>
        <end position="225"/>
    </location>
</feature>
<keyword evidence="3" id="KW-1185">Reference proteome</keyword>
<accession>A0ABY9H689</accession>
<keyword evidence="1" id="KW-0175">Coiled coil</keyword>
<gene>
    <name evidence="2" type="ORF">B6N23_03530</name>
</gene>
<protein>
    <submittedName>
        <fullName evidence="2">Uncharacterized protein</fullName>
    </submittedName>
</protein>
<evidence type="ECO:0000256" key="1">
    <source>
        <dbReference type="SAM" id="Coils"/>
    </source>
</evidence>